<proteinExistence type="predicted"/>
<dbReference type="InterPro" id="IPR014710">
    <property type="entry name" value="RmlC-like_jellyroll"/>
</dbReference>
<dbReference type="InterPro" id="IPR018490">
    <property type="entry name" value="cNMP-bd_dom_sf"/>
</dbReference>
<dbReference type="SUPFAM" id="SSF51206">
    <property type="entry name" value="cAMP-binding domain-like"/>
    <property type="match status" value="2"/>
</dbReference>
<evidence type="ECO:0000256" key="1">
    <source>
        <dbReference type="ARBA" id="ARBA00004141"/>
    </source>
</evidence>
<dbReference type="Gene3D" id="3.30.70.20">
    <property type="match status" value="1"/>
</dbReference>
<organism evidence="11 12">
    <name type="scientific">Chloroflexus islandicus</name>
    <dbReference type="NCBI Taxonomy" id="1707952"/>
    <lineage>
        <taxon>Bacteria</taxon>
        <taxon>Bacillati</taxon>
        <taxon>Chloroflexota</taxon>
        <taxon>Chloroflexia</taxon>
        <taxon>Chloroflexales</taxon>
        <taxon>Chloroflexineae</taxon>
        <taxon>Chloroflexaceae</taxon>
        <taxon>Chloroflexus</taxon>
    </lineage>
</organism>
<evidence type="ECO:0000256" key="6">
    <source>
        <dbReference type="ARBA" id="ARBA00023004"/>
    </source>
</evidence>
<dbReference type="OrthoDB" id="9810688at2"/>
<dbReference type="Pfam" id="PF00027">
    <property type="entry name" value="cNMP_binding"/>
    <property type="match status" value="2"/>
</dbReference>
<keyword evidence="12" id="KW-1185">Reference proteome</keyword>
<feature type="domain" description="4Fe-4S ferredoxin-type" evidence="10">
    <location>
        <begin position="381"/>
        <end position="409"/>
    </location>
</feature>
<evidence type="ECO:0000256" key="3">
    <source>
        <dbReference type="ARBA" id="ARBA00022692"/>
    </source>
</evidence>
<comment type="caution">
    <text evidence="11">The sequence shown here is derived from an EMBL/GenBank/DDBJ whole genome shotgun (WGS) entry which is preliminary data.</text>
</comment>
<protein>
    <submittedName>
        <fullName evidence="11">Cyclic nucleotide-binding protein</fullName>
    </submittedName>
</protein>
<evidence type="ECO:0000256" key="7">
    <source>
        <dbReference type="ARBA" id="ARBA00023014"/>
    </source>
</evidence>
<keyword evidence="3" id="KW-0812">Transmembrane</keyword>
<dbReference type="GO" id="GO:0003700">
    <property type="term" value="F:DNA-binding transcription factor activity"/>
    <property type="evidence" value="ECO:0007669"/>
    <property type="project" value="TreeGrafter"/>
</dbReference>
<dbReference type="CDD" id="cd16367">
    <property type="entry name" value="DMSOR_beta_like"/>
    <property type="match status" value="1"/>
</dbReference>
<dbReference type="GO" id="GO:0016020">
    <property type="term" value="C:membrane"/>
    <property type="evidence" value="ECO:0007669"/>
    <property type="project" value="UniProtKB-SubCell"/>
</dbReference>
<keyword evidence="2" id="KW-0813">Transport</keyword>
<dbReference type="PANTHER" id="PTHR24567:SF74">
    <property type="entry name" value="HTH-TYPE TRANSCRIPTIONAL REGULATOR ARCR"/>
    <property type="match status" value="1"/>
</dbReference>
<dbReference type="SMART" id="SM00100">
    <property type="entry name" value="cNMP"/>
    <property type="match status" value="2"/>
</dbReference>
<evidence type="ECO:0000256" key="5">
    <source>
        <dbReference type="ARBA" id="ARBA00022989"/>
    </source>
</evidence>
<dbReference type="Proteomes" id="UP000078287">
    <property type="component" value="Unassembled WGS sequence"/>
</dbReference>
<dbReference type="GO" id="GO:0005829">
    <property type="term" value="C:cytosol"/>
    <property type="evidence" value="ECO:0007669"/>
    <property type="project" value="TreeGrafter"/>
</dbReference>
<dbReference type="InterPro" id="IPR000595">
    <property type="entry name" value="cNMP-bd_dom"/>
</dbReference>
<evidence type="ECO:0000259" key="9">
    <source>
        <dbReference type="PROSITE" id="PS50042"/>
    </source>
</evidence>
<name>A0A178MH91_9CHLR</name>
<gene>
    <name evidence="11" type="ORF">A6A03_10290</name>
</gene>
<dbReference type="PANTHER" id="PTHR24567">
    <property type="entry name" value="CRP FAMILY TRANSCRIPTIONAL REGULATORY PROTEIN"/>
    <property type="match status" value="1"/>
</dbReference>
<dbReference type="GO" id="GO:0051536">
    <property type="term" value="F:iron-sulfur cluster binding"/>
    <property type="evidence" value="ECO:0007669"/>
    <property type="project" value="UniProtKB-KW"/>
</dbReference>
<dbReference type="InterPro" id="IPR050397">
    <property type="entry name" value="Env_Response_Regulators"/>
</dbReference>
<evidence type="ECO:0000256" key="2">
    <source>
        <dbReference type="ARBA" id="ARBA00022448"/>
    </source>
</evidence>
<reference evidence="11 12" key="1">
    <citation type="submission" date="2016-04" db="EMBL/GenBank/DDBJ databases">
        <title>Chloroflexus islandicus sp. nov., a thermophilic filamentous anoxygenic phototrophic bacterium from geyser Strokkur (Iceland).</title>
        <authorList>
            <person name="Gaisin V.A."/>
            <person name="Kalashnikov A.M."/>
            <person name="Sukhacheva M.V."/>
            <person name="Grouzdev D.S."/>
            <person name="Ivanov T.M."/>
            <person name="Kuznetsov B."/>
            <person name="Gorlenko V.M."/>
        </authorList>
    </citation>
    <scope>NUCLEOTIDE SEQUENCE [LARGE SCALE GENOMIC DNA]</scope>
    <source>
        <strain evidence="12">isl-2</strain>
    </source>
</reference>
<dbReference type="FunFam" id="2.60.120.10:FF:000074">
    <property type="entry name" value="Potassium channel KAT2"/>
    <property type="match status" value="1"/>
</dbReference>
<evidence type="ECO:0000313" key="12">
    <source>
        <dbReference type="Proteomes" id="UP000078287"/>
    </source>
</evidence>
<evidence type="ECO:0000256" key="4">
    <source>
        <dbReference type="ARBA" id="ARBA00022723"/>
    </source>
</evidence>
<dbReference type="RefSeq" id="WP_066783807.1">
    <property type="nucleotide sequence ID" value="NZ_LWQS01000037.1"/>
</dbReference>
<keyword evidence="4" id="KW-0479">Metal-binding</keyword>
<feature type="domain" description="4Fe-4S ferredoxin-type" evidence="10">
    <location>
        <begin position="437"/>
        <end position="471"/>
    </location>
</feature>
<keyword evidence="6" id="KW-0408">Iron</keyword>
<dbReference type="CDD" id="cd00038">
    <property type="entry name" value="CAP_ED"/>
    <property type="match status" value="2"/>
</dbReference>
<evidence type="ECO:0000313" key="11">
    <source>
        <dbReference type="EMBL" id="OAN47458.1"/>
    </source>
</evidence>
<sequence>MSSLKRPPRNQLDQARAAQRQQRQQAALGALVALDCLRGVPVTELAILYERGVFRVFPSGATVIGQRRGYRYLFFLLRGSLQLRLRDKDGREVLMGVLGQGDCFGEGPLFGKFFRHMSALTQTSCYVLQIEIATLRDELAALPLLATALRQVYRRRMVEATLARMPVLSQLLPLERIAIAARLQPRHVPRGTLVVKQGEPADSLYLIESGQVVIEQSGQTIASLSEGDLFGEISLLTGEPHRANARTLTTTDLLELPGADFYRLIQQYPALEADLRAMAERRLKHSAAVRSDTARARDIGLAVNRGLLRATHILVRDPTRCPPGCRMCETGCASRHGHSRLHLNGTPIDRFDVLETCRQCSVGAECVEACPEDAIERVDTGALRITARCTGCGECVTACPYDAVQSVPRAKHTTGPLWDLFRRLRQRIRPTIPLTPTGPTHRADKCDLCYGYTDLACVTACPIDNLRLAPVEEIVPV</sequence>
<dbReference type="PROSITE" id="PS50042">
    <property type="entry name" value="CNMP_BINDING_3"/>
    <property type="match status" value="2"/>
</dbReference>
<feature type="domain" description="4Fe-4S ferredoxin-type" evidence="10">
    <location>
        <begin position="347"/>
        <end position="380"/>
    </location>
</feature>
<evidence type="ECO:0000259" key="10">
    <source>
        <dbReference type="PROSITE" id="PS51379"/>
    </source>
</evidence>
<dbReference type="InterPro" id="IPR018488">
    <property type="entry name" value="cNMP-bd_CS"/>
</dbReference>
<dbReference type="EMBL" id="LWQS01000037">
    <property type="protein sequence ID" value="OAN47458.1"/>
    <property type="molecule type" value="Genomic_DNA"/>
</dbReference>
<keyword evidence="8" id="KW-0472">Membrane</keyword>
<dbReference type="PROSITE" id="PS00198">
    <property type="entry name" value="4FE4S_FER_1"/>
    <property type="match status" value="1"/>
</dbReference>
<dbReference type="AlphaFoldDB" id="A0A178MH91"/>
<feature type="domain" description="Cyclic nucleotide-binding" evidence="9">
    <location>
        <begin position="36"/>
        <end position="156"/>
    </location>
</feature>
<accession>A0A178MH91</accession>
<dbReference type="PROSITE" id="PS51379">
    <property type="entry name" value="4FE4S_FER_2"/>
    <property type="match status" value="3"/>
</dbReference>
<keyword evidence="5" id="KW-1133">Transmembrane helix</keyword>
<keyword evidence="7" id="KW-0411">Iron-sulfur</keyword>
<feature type="domain" description="Cyclic nucleotide-binding" evidence="9">
    <location>
        <begin position="167"/>
        <end position="265"/>
    </location>
</feature>
<dbReference type="STRING" id="1707952.A6A03_10290"/>
<dbReference type="InterPro" id="IPR017900">
    <property type="entry name" value="4Fe4S_Fe_S_CS"/>
</dbReference>
<dbReference type="GO" id="GO:0046872">
    <property type="term" value="F:metal ion binding"/>
    <property type="evidence" value="ECO:0007669"/>
    <property type="project" value="UniProtKB-KW"/>
</dbReference>
<dbReference type="Pfam" id="PF13187">
    <property type="entry name" value="Fer4_9"/>
    <property type="match status" value="1"/>
</dbReference>
<evidence type="ECO:0000256" key="8">
    <source>
        <dbReference type="ARBA" id="ARBA00023136"/>
    </source>
</evidence>
<dbReference type="SUPFAM" id="SSF54862">
    <property type="entry name" value="4Fe-4S ferredoxins"/>
    <property type="match status" value="1"/>
</dbReference>
<dbReference type="Gene3D" id="2.60.120.10">
    <property type="entry name" value="Jelly Rolls"/>
    <property type="match status" value="2"/>
</dbReference>
<dbReference type="InterPro" id="IPR017896">
    <property type="entry name" value="4Fe4S_Fe-S-bd"/>
</dbReference>
<dbReference type="PROSITE" id="PS00888">
    <property type="entry name" value="CNMP_BINDING_1"/>
    <property type="match status" value="1"/>
</dbReference>
<comment type="subcellular location">
    <subcellularLocation>
        <location evidence="1">Membrane</location>
        <topology evidence="1">Multi-pass membrane protein</topology>
    </subcellularLocation>
</comment>